<dbReference type="SUPFAM" id="SSF103473">
    <property type="entry name" value="MFS general substrate transporter"/>
    <property type="match status" value="1"/>
</dbReference>
<dbReference type="InterPro" id="IPR036259">
    <property type="entry name" value="MFS_trans_sf"/>
</dbReference>
<evidence type="ECO:0000313" key="10">
    <source>
        <dbReference type="Proteomes" id="UP001059617"/>
    </source>
</evidence>
<evidence type="ECO:0000256" key="6">
    <source>
        <dbReference type="ARBA" id="ARBA00023136"/>
    </source>
</evidence>
<dbReference type="Pfam" id="PF07690">
    <property type="entry name" value="MFS_1"/>
    <property type="match status" value="1"/>
</dbReference>
<reference evidence="9" key="2">
    <citation type="submission" date="2022-09" db="EMBL/GenBank/DDBJ databases">
        <title>Biosynthetic gene clusters of Dactylosporangioum fulvum.</title>
        <authorList>
            <person name="Caradec T."/>
        </authorList>
    </citation>
    <scope>NUCLEOTIDE SEQUENCE</scope>
    <source>
        <strain evidence="9">NRRL B-16292</strain>
    </source>
</reference>
<feature type="domain" description="Major facilitator superfamily (MFS) profile" evidence="8">
    <location>
        <begin position="1"/>
        <end position="226"/>
    </location>
</feature>
<organism evidence="9 10">
    <name type="scientific">Dactylosporangium fulvum</name>
    <dbReference type="NCBI Taxonomy" id="53359"/>
    <lineage>
        <taxon>Bacteria</taxon>
        <taxon>Bacillati</taxon>
        <taxon>Actinomycetota</taxon>
        <taxon>Actinomycetes</taxon>
        <taxon>Micromonosporales</taxon>
        <taxon>Micromonosporaceae</taxon>
        <taxon>Dactylosporangium</taxon>
    </lineage>
</organism>
<evidence type="ECO:0000256" key="3">
    <source>
        <dbReference type="ARBA" id="ARBA00022475"/>
    </source>
</evidence>
<dbReference type="PANTHER" id="PTHR42718">
    <property type="entry name" value="MAJOR FACILITATOR SUPERFAMILY MULTIDRUG TRANSPORTER MFSC"/>
    <property type="match status" value="1"/>
</dbReference>
<dbReference type="PANTHER" id="PTHR42718:SF47">
    <property type="entry name" value="METHYL VIOLOGEN RESISTANCE PROTEIN SMVA"/>
    <property type="match status" value="1"/>
</dbReference>
<accession>A0ABY5VZR1</accession>
<evidence type="ECO:0000259" key="8">
    <source>
        <dbReference type="PROSITE" id="PS50850"/>
    </source>
</evidence>
<evidence type="ECO:0000256" key="5">
    <source>
        <dbReference type="ARBA" id="ARBA00022989"/>
    </source>
</evidence>
<dbReference type="RefSeq" id="WP_259860987.1">
    <property type="nucleotide sequence ID" value="NZ_BAAAST010000024.1"/>
</dbReference>
<gene>
    <name evidence="9" type="ORF">Dfulv_02550</name>
</gene>
<evidence type="ECO:0000313" key="9">
    <source>
        <dbReference type="EMBL" id="UWP83207.1"/>
    </source>
</evidence>
<feature type="transmembrane region" description="Helical" evidence="7">
    <location>
        <begin position="59"/>
        <end position="79"/>
    </location>
</feature>
<name>A0ABY5VZR1_9ACTN</name>
<dbReference type="Proteomes" id="UP001059617">
    <property type="component" value="Chromosome"/>
</dbReference>
<evidence type="ECO:0000256" key="7">
    <source>
        <dbReference type="SAM" id="Phobius"/>
    </source>
</evidence>
<evidence type="ECO:0000256" key="4">
    <source>
        <dbReference type="ARBA" id="ARBA00022692"/>
    </source>
</evidence>
<keyword evidence="6 7" id="KW-0472">Membrane</keyword>
<dbReference type="PROSITE" id="PS50850">
    <property type="entry name" value="MFS"/>
    <property type="match status" value="1"/>
</dbReference>
<dbReference type="InterPro" id="IPR011701">
    <property type="entry name" value="MFS"/>
</dbReference>
<reference evidence="9" key="1">
    <citation type="submission" date="2021-04" db="EMBL/GenBank/DDBJ databases">
        <authorList>
            <person name="Hartkoorn R.C."/>
            <person name="Beaudoing E."/>
            <person name="Hot D."/>
        </authorList>
    </citation>
    <scope>NUCLEOTIDE SEQUENCE</scope>
    <source>
        <strain evidence="9">NRRL B-16292</strain>
    </source>
</reference>
<evidence type="ECO:0000256" key="2">
    <source>
        <dbReference type="ARBA" id="ARBA00022448"/>
    </source>
</evidence>
<feature type="transmembrane region" description="Helical" evidence="7">
    <location>
        <begin position="200"/>
        <end position="222"/>
    </location>
</feature>
<dbReference type="EMBL" id="CP073720">
    <property type="protein sequence ID" value="UWP83207.1"/>
    <property type="molecule type" value="Genomic_DNA"/>
</dbReference>
<keyword evidence="5 7" id="KW-1133">Transmembrane helix</keyword>
<proteinExistence type="predicted"/>
<evidence type="ECO:0000256" key="1">
    <source>
        <dbReference type="ARBA" id="ARBA00004651"/>
    </source>
</evidence>
<keyword evidence="10" id="KW-1185">Reference proteome</keyword>
<keyword evidence="2" id="KW-0813">Transport</keyword>
<feature type="transmembrane region" description="Helical" evidence="7">
    <location>
        <begin position="31"/>
        <end position="52"/>
    </location>
</feature>
<keyword evidence="3" id="KW-1003">Cell membrane</keyword>
<keyword evidence="4 7" id="KW-0812">Transmembrane</keyword>
<dbReference type="InterPro" id="IPR020846">
    <property type="entry name" value="MFS_dom"/>
</dbReference>
<sequence length="245" mass="23925">MALASGVLAGASLLTTQYIQSVVGLSPAVAGLWQAPTGIGIAAGVLTAPVLVSKVAPRTAIVFGLGVSAGGLMLLTTVGSADGPAVTALLIAVVAFGVGPLFALGTGIAISTAPAERAGSAASLSESSNVLGSTLGLAVLGTVGTAVYRSRLERSAPENVPADILDQAKQTIGGAAAVAEPTGSGQDLFEAARAAFTSGIHVVAVVGAVLVALAAVAAWVSLRRPAGMSASEPRVSENYNEGSLR</sequence>
<feature type="transmembrane region" description="Helical" evidence="7">
    <location>
        <begin position="85"/>
        <end position="110"/>
    </location>
</feature>
<protein>
    <recommendedName>
        <fullName evidence="8">Major facilitator superfamily (MFS) profile domain-containing protein</fullName>
    </recommendedName>
</protein>
<dbReference type="Gene3D" id="1.20.1250.20">
    <property type="entry name" value="MFS general substrate transporter like domains"/>
    <property type="match status" value="1"/>
</dbReference>
<comment type="subcellular location">
    <subcellularLocation>
        <location evidence="1">Cell membrane</location>
        <topology evidence="1">Multi-pass membrane protein</topology>
    </subcellularLocation>
</comment>